<evidence type="ECO:0000313" key="2">
    <source>
        <dbReference type="EMBL" id="RDX90228.1"/>
    </source>
</evidence>
<evidence type="ECO:0000313" key="3">
    <source>
        <dbReference type="Proteomes" id="UP000257109"/>
    </source>
</evidence>
<dbReference type="InterPro" id="IPR053134">
    <property type="entry name" value="RNA-dir_DNA_polymerase"/>
</dbReference>
<reference evidence="2" key="1">
    <citation type="submission" date="2018-05" db="EMBL/GenBank/DDBJ databases">
        <title>Draft genome of Mucuna pruriens seed.</title>
        <authorList>
            <person name="Nnadi N.E."/>
            <person name="Vos R."/>
            <person name="Hasami M.H."/>
            <person name="Devisetty U.K."/>
            <person name="Aguiy J.C."/>
        </authorList>
    </citation>
    <scope>NUCLEOTIDE SEQUENCE [LARGE SCALE GENOMIC DNA]</scope>
    <source>
        <strain evidence="2">JCA_2017</strain>
    </source>
</reference>
<dbReference type="PANTHER" id="PTHR24559:SF444">
    <property type="entry name" value="REVERSE TRANSCRIPTASE DOMAIN-CONTAINING PROTEIN"/>
    <property type="match status" value="1"/>
</dbReference>
<feature type="non-terminal residue" evidence="2">
    <location>
        <position position="1"/>
    </location>
</feature>
<dbReference type="OrthoDB" id="1928766at2759"/>
<organism evidence="2 3">
    <name type="scientific">Mucuna pruriens</name>
    <name type="common">Velvet bean</name>
    <name type="synonym">Dolichos pruriens</name>
    <dbReference type="NCBI Taxonomy" id="157652"/>
    <lineage>
        <taxon>Eukaryota</taxon>
        <taxon>Viridiplantae</taxon>
        <taxon>Streptophyta</taxon>
        <taxon>Embryophyta</taxon>
        <taxon>Tracheophyta</taxon>
        <taxon>Spermatophyta</taxon>
        <taxon>Magnoliopsida</taxon>
        <taxon>eudicotyledons</taxon>
        <taxon>Gunneridae</taxon>
        <taxon>Pentapetalae</taxon>
        <taxon>rosids</taxon>
        <taxon>fabids</taxon>
        <taxon>Fabales</taxon>
        <taxon>Fabaceae</taxon>
        <taxon>Papilionoideae</taxon>
        <taxon>50 kb inversion clade</taxon>
        <taxon>NPAAA clade</taxon>
        <taxon>indigoferoid/millettioid clade</taxon>
        <taxon>Phaseoleae</taxon>
        <taxon>Mucuna</taxon>
    </lineage>
</organism>
<gene>
    <name evidence="2" type="ORF">CR513_27937</name>
</gene>
<dbReference type="EMBL" id="QJKJ01005450">
    <property type="protein sequence ID" value="RDX90228.1"/>
    <property type="molecule type" value="Genomic_DNA"/>
</dbReference>
<name>A0A371GI32_MUCPR</name>
<dbReference type="Gene3D" id="3.10.10.10">
    <property type="entry name" value="HIV Type 1 Reverse Transcriptase, subunit A, domain 1"/>
    <property type="match status" value="1"/>
</dbReference>
<proteinExistence type="predicted"/>
<dbReference type="STRING" id="157652.A0A371GI32"/>
<dbReference type="Proteomes" id="UP000257109">
    <property type="component" value="Unassembled WGS sequence"/>
</dbReference>
<dbReference type="PANTHER" id="PTHR24559">
    <property type="entry name" value="TRANSPOSON TY3-I GAG-POL POLYPROTEIN"/>
    <property type="match status" value="1"/>
</dbReference>
<protein>
    <recommendedName>
        <fullName evidence="4">Reverse transcriptase domain-containing protein</fullName>
    </recommendedName>
</protein>
<sequence length="262" mass="29690">MARCWDEDGTNARASRPIRGKGRNLNEPSHAGWLREGYTDEAGQGRTREEERQRERSRSRQRPSTSYKGTITTIFGGSFGSGQLTYASKRRTREILFVHNGVKNRRGPVIAFSDEDLRYASNQRDDPMVVSFITMDYKLGLSASMLEKCSGTLFGFARKQVAIKGMVKLGTTFVEEAKSRGGEAKGGQGEVNKLLEVQYPTWLANVVMVRKPNGKWRMCMNNIDLNKARPRDPYPFPSIDRLMDEASEFVLLSFMDAYSEYN</sequence>
<accession>A0A371GI32</accession>
<evidence type="ECO:0008006" key="4">
    <source>
        <dbReference type="Google" id="ProtNLM"/>
    </source>
</evidence>
<feature type="region of interest" description="Disordered" evidence="1">
    <location>
        <begin position="1"/>
        <end position="69"/>
    </location>
</feature>
<evidence type="ECO:0000256" key="1">
    <source>
        <dbReference type="SAM" id="MobiDB-lite"/>
    </source>
</evidence>
<dbReference type="InterPro" id="IPR043128">
    <property type="entry name" value="Rev_trsase/Diguanyl_cyclase"/>
</dbReference>
<dbReference type="InterPro" id="IPR043502">
    <property type="entry name" value="DNA/RNA_pol_sf"/>
</dbReference>
<dbReference type="Gene3D" id="3.30.70.270">
    <property type="match status" value="1"/>
</dbReference>
<feature type="compositionally biased region" description="Basic and acidic residues" evidence="1">
    <location>
        <begin position="46"/>
        <end position="58"/>
    </location>
</feature>
<dbReference type="AlphaFoldDB" id="A0A371GI32"/>
<keyword evidence="3" id="KW-1185">Reference proteome</keyword>
<comment type="caution">
    <text evidence="2">The sequence shown here is derived from an EMBL/GenBank/DDBJ whole genome shotgun (WGS) entry which is preliminary data.</text>
</comment>
<dbReference type="SUPFAM" id="SSF56672">
    <property type="entry name" value="DNA/RNA polymerases"/>
    <property type="match status" value="1"/>
</dbReference>